<evidence type="ECO:0000313" key="2">
    <source>
        <dbReference type="EMBL" id="RKK01561.1"/>
    </source>
</evidence>
<dbReference type="EMBL" id="RFLX01000023">
    <property type="protein sequence ID" value="RMI19164.1"/>
    <property type="molecule type" value="Genomic_DNA"/>
</dbReference>
<gene>
    <name evidence="2" type="ORF">D6Z83_24315</name>
    <name evidence="3" type="ORF">EBE87_21305</name>
</gene>
<dbReference type="InterPro" id="IPR019632">
    <property type="entry name" value="DUF2497"/>
</dbReference>
<sequence>MEDILASIRDILQEDEAGTSPLELTEAMLVTQPPAPAAPTKPEPPAMLSEPPVAVDMPPPPPPEPRATPPATSLLAPTVAAATAAALGELAKAVASNRAAPVHRGGASIEDVVREEMRPLLKAWLDQHLPGMVEHIVKAEIARLMGSGPG</sequence>
<feature type="region of interest" description="Disordered" evidence="1">
    <location>
        <begin position="31"/>
        <end position="74"/>
    </location>
</feature>
<evidence type="ECO:0000313" key="5">
    <source>
        <dbReference type="Proteomes" id="UP000278036"/>
    </source>
</evidence>
<feature type="region of interest" description="Disordered" evidence="1">
    <location>
        <begin position="1"/>
        <end position="20"/>
    </location>
</feature>
<reference evidence="2 5" key="1">
    <citation type="submission" date="2018-09" db="EMBL/GenBank/DDBJ databases">
        <title>Roseomonas sp. nov., isolated from feces of Tibetan antelopes in the Qinghai-Tibet plateau, China.</title>
        <authorList>
            <person name="Tian Z."/>
        </authorList>
    </citation>
    <scope>NUCLEOTIDE SEQUENCE [LARGE SCALE GENOMIC DNA]</scope>
    <source>
        <strain evidence="3 4">Z23</strain>
        <strain evidence="2 5">Z24</strain>
    </source>
</reference>
<accession>A0A3A9J7D7</accession>
<organism evidence="2 5">
    <name type="scientific">Teichococcus wenyumeiae</name>
    <dbReference type="NCBI Taxonomy" id="2478470"/>
    <lineage>
        <taxon>Bacteria</taxon>
        <taxon>Pseudomonadati</taxon>
        <taxon>Pseudomonadota</taxon>
        <taxon>Alphaproteobacteria</taxon>
        <taxon>Acetobacterales</taxon>
        <taxon>Roseomonadaceae</taxon>
        <taxon>Roseomonas</taxon>
    </lineage>
</organism>
<comment type="caution">
    <text evidence="2">The sequence shown here is derived from an EMBL/GenBank/DDBJ whole genome shotgun (WGS) entry which is preliminary data.</text>
</comment>
<dbReference type="Proteomes" id="UP000278036">
    <property type="component" value="Unassembled WGS sequence"/>
</dbReference>
<feature type="compositionally biased region" description="Pro residues" evidence="1">
    <location>
        <begin position="57"/>
        <end position="68"/>
    </location>
</feature>
<protein>
    <submittedName>
        <fullName evidence="2">DUF2497 domain-containing protein</fullName>
    </submittedName>
</protein>
<evidence type="ECO:0000256" key="1">
    <source>
        <dbReference type="SAM" id="MobiDB-lite"/>
    </source>
</evidence>
<feature type="compositionally biased region" description="Pro residues" evidence="1">
    <location>
        <begin position="33"/>
        <end position="45"/>
    </location>
</feature>
<dbReference type="OrthoDB" id="7189469at2"/>
<dbReference type="Pfam" id="PF10691">
    <property type="entry name" value="DUF2497"/>
    <property type="match status" value="1"/>
</dbReference>
<dbReference type="InParanoid" id="A0A3A9J7D7"/>
<evidence type="ECO:0000313" key="3">
    <source>
        <dbReference type="EMBL" id="RMI19164.1"/>
    </source>
</evidence>
<dbReference type="EMBL" id="RAQU01000250">
    <property type="protein sequence ID" value="RKK01561.1"/>
    <property type="molecule type" value="Genomic_DNA"/>
</dbReference>
<evidence type="ECO:0000313" key="4">
    <source>
        <dbReference type="Proteomes" id="UP000274097"/>
    </source>
</evidence>
<dbReference type="Proteomes" id="UP000274097">
    <property type="component" value="Unassembled WGS sequence"/>
</dbReference>
<keyword evidence="4" id="KW-1185">Reference proteome</keyword>
<name>A0A3A9J7D7_9PROT</name>
<dbReference type="AlphaFoldDB" id="A0A3A9J7D7"/>
<proteinExistence type="predicted"/>